<feature type="region of interest" description="Disordered" evidence="1">
    <location>
        <begin position="1"/>
        <end position="55"/>
    </location>
</feature>
<feature type="compositionally biased region" description="Basic and acidic residues" evidence="1">
    <location>
        <begin position="23"/>
        <end position="38"/>
    </location>
</feature>
<evidence type="ECO:0000313" key="2">
    <source>
        <dbReference type="EMBL" id="EXK76515.1"/>
    </source>
</evidence>
<proteinExistence type="predicted"/>
<name>X0B301_FUSOX</name>
<dbReference type="EMBL" id="JH658707">
    <property type="protein sequence ID" value="EXK76515.1"/>
    <property type="molecule type" value="Genomic_DNA"/>
</dbReference>
<reference evidence="2 3" key="1">
    <citation type="submission" date="2011-11" db="EMBL/GenBank/DDBJ databases">
        <title>The Genome Sequence of Fusarium oxysporum PHW815.</title>
        <authorList>
            <consortium name="The Broad Institute Genome Sequencing Platform"/>
            <person name="Ma L.-J."/>
            <person name="Gale L.R."/>
            <person name="Schwartz D.C."/>
            <person name="Zhou S."/>
            <person name="Corby-Kistler H."/>
            <person name="Young S.K."/>
            <person name="Zeng Q."/>
            <person name="Gargeya S."/>
            <person name="Fitzgerald M."/>
            <person name="Haas B."/>
            <person name="Abouelleil A."/>
            <person name="Alvarado L."/>
            <person name="Arachchi H.M."/>
            <person name="Berlin A."/>
            <person name="Brown A."/>
            <person name="Chapman S.B."/>
            <person name="Chen Z."/>
            <person name="Dunbar C."/>
            <person name="Freedman E."/>
            <person name="Gearin G."/>
            <person name="Goldberg J."/>
            <person name="Griggs A."/>
            <person name="Gujja S."/>
            <person name="Heiman D."/>
            <person name="Howarth C."/>
            <person name="Larson L."/>
            <person name="Lui A."/>
            <person name="MacDonald P.J.P."/>
            <person name="Montmayeur A."/>
            <person name="Murphy C."/>
            <person name="Neiman D."/>
            <person name="Pearson M."/>
            <person name="Priest M."/>
            <person name="Roberts A."/>
            <person name="Saif S."/>
            <person name="Shea T."/>
            <person name="Shenoy N."/>
            <person name="Sisk P."/>
            <person name="Stolte C."/>
            <person name="Sykes S."/>
            <person name="Wortman J."/>
            <person name="Nusbaum C."/>
            <person name="Birren B."/>
        </authorList>
    </citation>
    <scope>NUCLEOTIDE SEQUENCE [LARGE SCALE GENOMIC DNA]</scope>
    <source>
        <strain evidence="2 3">54005</strain>
    </source>
</reference>
<dbReference type="Proteomes" id="UP000030663">
    <property type="component" value="Unassembled WGS sequence"/>
</dbReference>
<organism evidence="2 3">
    <name type="scientific">Fusarium oxysporum f. sp. raphani 54005</name>
    <dbReference type="NCBI Taxonomy" id="1089458"/>
    <lineage>
        <taxon>Eukaryota</taxon>
        <taxon>Fungi</taxon>
        <taxon>Dikarya</taxon>
        <taxon>Ascomycota</taxon>
        <taxon>Pezizomycotina</taxon>
        <taxon>Sordariomycetes</taxon>
        <taxon>Hypocreomycetidae</taxon>
        <taxon>Hypocreales</taxon>
        <taxon>Nectriaceae</taxon>
        <taxon>Fusarium</taxon>
        <taxon>Fusarium oxysporum species complex</taxon>
    </lineage>
</organism>
<evidence type="ECO:0000313" key="3">
    <source>
        <dbReference type="Proteomes" id="UP000030663"/>
    </source>
</evidence>
<sequence length="55" mass="5987">MKADIGQAFLRSSHGNGWGAGRASKEGDKKSMAWDRKICSRSLQWPVPPSNKGAE</sequence>
<evidence type="ECO:0000256" key="1">
    <source>
        <dbReference type="SAM" id="MobiDB-lite"/>
    </source>
</evidence>
<dbReference type="HOGENOM" id="CLU_3032466_0_0_1"/>
<keyword evidence="3" id="KW-1185">Reference proteome</keyword>
<protein>
    <submittedName>
        <fullName evidence="2">Uncharacterized protein</fullName>
    </submittedName>
</protein>
<accession>X0B301</accession>
<dbReference type="AlphaFoldDB" id="X0B301"/>
<gene>
    <name evidence="2" type="ORF">FOQG_18744</name>
</gene>